<dbReference type="Pfam" id="PF01285">
    <property type="entry name" value="TEA"/>
    <property type="match status" value="1"/>
</dbReference>
<evidence type="ECO:0000256" key="1">
    <source>
        <dbReference type="ARBA" id="ARBA00008421"/>
    </source>
</evidence>
<dbReference type="InterPro" id="IPR038096">
    <property type="entry name" value="TEA/ATTS_sf"/>
</dbReference>
<dbReference type="Proteomes" id="UP000636479">
    <property type="component" value="Unassembled WGS sequence"/>
</dbReference>
<dbReference type="OrthoDB" id="10006572at2759"/>
<evidence type="ECO:0000256" key="3">
    <source>
        <dbReference type="SAM" id="MobiDB-lite"/>
    </source>
</evidence>
<dbReference type="AlphaFoldDB" id="A0A8H6T208"/>
<dbReference type="RefSeq" id="XP_037222855.1">
    <property type="nucleotide sequence ID" value="XM_037359970.1"/>
</dbReference>
<dbReference type="EMBL" id="JACAZF010000003">
    <property type="protein sequence ID" value="KAF7309405.1"/>
    <property type="molecule type" value="Genomic_DNA"/>
</dbReference>
<protein>
    <submittedName>
        <fullName evidence="5">TEA domain-containing protein</fullName>
    </submittedName>
</protein>
<feature type="DNA-binding region" description="TEA" evidence="2">
    <location>
        <begin position="28"/>
        <end position="101"/>
    </location>
</feature>
<dbReference type="InterPro" id="IPR000818">
    <property type="entry name" value="TEA/ATTS_dom"/>
</dbReference>
<dbReference type="GO" id="GO:0003700">
    <property type="term" value="F:DNA-binding transcription factor activity"/>
    <property type="evidence" value="ECO:0007669"/>
    <property type="project" value="InterPro"/>
</dbReference>
<feature type="region of interest" description="Disordered" evidence="3">
    <location>
        <begin position="344"/>
        <end position="368"/>
    </location>
</feature>
<keyword evidence="6" id="KW-1185">Reference proteome</keyword>
<dbReference type="GeneID" id="59342486"/>
<comment type="similarity">
    <text evidence="1">Belongs to the TEC1 family.</text>
</comment>
<dbReference type="SMART" id="SM00426">
    <property type="entry name" value="TEA"/>
    <property type="match status" value="1"/>
</dbReference>
<dbReference type="Gene3D" id="6.10.20.40">
    <property type="entry name" value="TEA/ATTS domain"/>
    <property type="match status" value="1"/>
</dbReference>
<dbReference type="PROSITE" id="PS51088">
    <property type="entry name" value="TEA_2"/>
    <property type="match status" value="1"/>
</dbReference>
<organism evidence="5 6">
    <name type="scientific">Mycena indigotica</name>
    <dbReference type="NCBI Taxonomy" id="2126181"/>
    <lineage>
        <taxon>Eukaryota</taxon>
        <taxon>Fungi</taxon>
        <taxon>Dikarya</taxon>
        <taxon>Basidiomycota</taxon>
        <taxon>Agaricomycotina</taxon>
        <taxon>Agaricomycetes</taxon>
        <taxon>Agaricomycetidae</taxon>
        <taxon>Agaricales</taxon>
        <taxon>Marasmiineae</taxon>
        <taxon>Mycenaceae</taxon>
        <taxon>Mycena</taxon>
    </lineage>
</organism>
<evidence type="ECO:0000259" key="4">
    <source>
        <dbReference type="PROSITE" id="PS51088"/>
    </source>
</evidence>
<evidence type="ECO:0000313" key="6">
    <source>
        <dbReference type="Proteomes" id="UP000636479"/>
    </source>
</evidence>
<name>A0A8H6T208_9AGAR</name>
<reference evidence="5" key="1">
    <citation type="submission" date="2020-05" db="EMBL/GenBank/DDBJ databases">
        <title>Mycena genomes resolve the evolution of fungal bioluminescence.</title>
        <authorList>
            <person name="Tsai I.J."/>
        </authorList>
    </citation>
    <scope>NUCLEOTIDE SEQUENCE</scope>
    <source>
        <strain evidence="5">171206Taipei</strain>
    </source>
</reference>
<gene>
    <name evidence="5" type="ORF">MIND_00311300</name>
</gene>
<feature type="domain" description="TEA" evidence="4">
    <location>
        <begin position="28"/>
        <end position="101"/>
    </location>
</feature>
<evidence type="ECO:0000313" key="5">
    <source>
        <dbReference type="EMBL" id="KAF7309405.1"/>
    </source>
</evidence>
<evidence type="ECO:0000256" key="2">
    <source>
        <dbReference type="PROSITE-ProRule" id="PRU00505"/>
    </source>
</evidence>
<proteinExistence type="inferred from homology"/>
<comment type="caution">
    <text evidence="5">The sequence shown here is derived from an EMBL/GenBank/DDBJ whole genome shotgun (WGS) entry which is preliminary data.</text>
</comment>
<accession>A0A8H6T208</accession>
<sequence length="484" mass="53471">MPHGSAGASQEFLPEPTILGRRSYKIPRGETEPVWTSELEDALLKALDAYSPARGHHRAFQRNPKRNRFISDFIFNVTGTRRTAKQVGSRLQQMRDTCQNERIQRLIQGSVVTVDESVISFDSASSPSASSSDHDELKLAEVSPEKTYVTIQLQPLSERERRSSVTVCHGANADSIQVDCSADLASSIPLVTFTLPFKISLSHCSYYKVNVGDSLVYADISEITFLSSTRQGEYTYSTPLVPSYWTQLSCSSQLYECVVELDILQTRLRLEEHNIPSSPHSNDLPVRSFVFRFAASLPSSHTFSFTPPNLAAEPCLPPEFPGSRNRRPIPIIAPTRLGDNAHNLPLSSSRLQHRSEASHNSTTSRLPLGLSCPVEEQDISVLYTHDCDWSSHAAATAGPSDYAALATQTTPSATPPLLLHYSYDGQIIQHPTPSYPIPPTGNSLVSEWAALYAYEPTLPTTVDDNTFTVIPSLNAVVPYFYQNL</sequence>